<reference evidence="3" key="1">
    <citation type="submission" date="2015-01" db="EMBL/GenBank/DDBJ databases">
        <authorList>
            <person name="Aksoy S."/>
            <person name="Warren W."/>
            <person name="Wilson R.K."/>
        </authorList>
    </citation>
    <scope>NUCLEOTIDE SEQUENCE [LARGE SCALE GENOMIC DNA]</scope>
    <source>
        <strain evidence="3">IAEA</strain>
    </source>
</reference>
<organism evidence="2 3">
    <name type="scientific">Glossina palpalis gambiensis</name>
    <dbReference type="NCBI Taxonomy" id="67801"/>
    <lineage>
        <taxon>Eukaryota</taxon>
        <taxon>Metazoa</taxon>
        <taxon>Ecdysozoa</taxon>
        <taxon>Arthropoda</taxon>
        <taxon>Hexapoda</taxon>
        <taxon>Insecta</taxon>
        <taxon>Pterygota</taxon>
        <taxon>Neoptera</taxon>
        <taxon>Endopterygota</taxon>
        <taxon>Diptera</taxon>
        <taxon>Brachycera</taxon>
        <taxon>Muscomorpha</taxon>
        <taxon>Hippoboscoidea</taxon>
        <taxon>Glossinidae</taxon>
        <taxon>Glossina</taxon>
    </lineage>
</organism>
<reference evidence="2" key="2">
    <citation type="submission" date="2020-05" db="UniProtKB">
        <authorList>
            <consortium name="EnsemblMetazoa"/>
        </authorList>
    </citation>
    <scope>IDENTIFICATION</scope>
    <source>
        <strain evidence="2">IAEA</strain>
    </source>
</reference>
<name>A0A1B0C710_9MUSC</name>
<sequence length="123" mass="14402">NKKTIVVKVISEGLNRKVGWLTGLLADWLVGWLVGWLPGWQAGRQLKIFIFWSFMELLPHEKHSLVLNSYSTIYAVPRRESKPDLRDILTTGPYDNLLCISRKFLLSGKFHLHFMQMNYKTRK</sequence>
<evidence type="ECO:0000256" key="1">
    <source>
        <dbReference type="SAM" id="Phobius"/>
    </source>
</evidence>
<dbReference type="AlphaFoldDB" id="A0A1B0C710"/>
<dbReference type="EMBL" id="JXJN01027378">
    <property type="status" value="NOT_ANNOTATED_CDS"/>
    <property type="molecule type" value="Genomic_DNA"/>
</dbReference>
<evidence type="ECO:0000313" key="3">
    <source>
        <dbReference type="Proteomes" id="UP000092460"/>
    </source>
</evidence>
<feature type="transmembrane region" description="Helical" evidence="1">
    <location>
        <begin position="18"/>
        <end position="37"/>
    </location>
</feature>
<keyword evidence="3" id="KW-1185">Reference proteome</keyword>
<dbReference type="VEuPathDB" id="VectorBase:GPPI050901"/>
<accession>A0A1B0C710</accession>
<evidence type="ECO:0000313" key="2">
    <source>
        <dbReference type="EnsemblMetazoa" id="GPPI050901-PA"/>
    </source>
</evidence>
<keyword evidence="1" id="KW-0812">Transmembrane</keyword>
<keyword evidence="1" id="KW-1133">Transmembrane helix</keyword>
<dbReference type="Proteomes" id="UP000092460">
    <property type="component" value="Unassembled WGS sequence"/>
</dbReference>
<dbReference type="EMBL" id="JXJN01027377">
    <property type="status" value="NOT_ANNOTATED_CDS"/>
    <property type="molecule type" value="Genomic_DNA"/>
</dbReference>
<proteinExistence type="predicted"/>
<keyword evidence="1" id="KW-0472">Membrane</keyword>
<dbReference type="EnsemblMetazoa" id="GPPI050901-RA">
    <property type="protein sequence ID" value="GPPI050901-PA"/>
    <property type="gene ID" value="GPPI050901"/>
</dbReference>
<protein>
    <submittedName>
        <fullName evidence="2">Uncharacterized protein</fullName>
    </submittedName>
</protein>